<comment type="similarity">
    <text evidence="2">Belongs to the bacterial sugar transferase family.</text>
</comment>
<keyword evidence="10" id="KW-1185">Reference proteome</keyword>
<evidence type="ECO:0000256" key="3">
    <source>
        <dbReference type="ARBA" id="ARBA00022679"/>
    </source>
</evidence>
<dbReference type="Gene3D" id="3.40.50.720">
    <property type="entry name" value="NAD(P)-binding Rossmann-like Domain"/>
    <property type="match status" value="1"/>
</dbReference>
<dbReference type="PANTHER" id="PTHR30576:SF10">
    <property type="entry name" value="SLL5057 PROTEIN"/>
    <property type="match status" value="1"/>
</dbReference>
<feature type="transmembrane region" description="Helical" evidence="7">
    <location>
        <begin position="100"/>
        <end position="121"/>
    </location>
</feature>
<evidence type="ECO:0000256" key="7">
    <source>
        <dbReference type="SAM" id="Phobius"/>
    </source>
</evidence>
<name>A0A6L7ETD2_9ACTN</name>
<dbReference type="InterPro" id="IPR003362">
    <property type="entry name" value="Bact_transf"/>
</dbReference>
<evidence type="ECO:0000256" key="5">
    <source>
        <dbReference type="ARBA" id="ARBA00022989"/>
    </source>
</evidence>
<proteinExistence type="inferred from homology"/>
<dbReference type="Proteomes" id="UP000473325">
    <property type="component" value="Unassembled WGS sequence"/>
</dbReference>
<evidence type="ECO:0000256" key="6">
    <source>
        <dbReference type="ARBA" id="ARBA00023136"/>
    </source>
</evidence>
<keyword evidence="5 7" id="KW-1133">Transmembrane helix</keyword>
<dbReference type="GO" id="GO:0016020">
    <property type="term" value="C:membrane"/>
    <property type="evidence" value="ECO:0007669"/>
    <property type="project" value="UniProtKB-SubCell"/>
</dbReference>
<accession>A0A6L7ETD2</accession>
<evidence type="ECO:0000313" key="10">
    <source>
        <dbReference type="Proteomes" id="UP000473325"/>
    </source>
</evidence>
<reference evidence="9 10" key="1">
    <citation type="submission" date="2019-12" db="EMBL/GenBank/DDBJ databases">
        <authorList>
            <person name="Kun Z."/>
        </authorList>
    </citation>
    <scope>NUCLEOTIDE SEQUENCE [LARGE SCALE GENOMIC DNA]</scope>
    <source>
        <strain evidence="9 10">YIM 123512</strain>
    </source>
</reference>
<dbReference type="PANTHER" id="PTHR30576">
    <property type="entry name" value="COLANIC BIOSYNTHESIS UDP-GLUCOSE LIPID CARRIER TRANSFERASE"/>
    <property type="match status" value="1"/>
</dbReference>
<feature type="domain" description="Bacterial sugar transferase" evidence="8">
    <location>
        <begin position="270"/>
        <end position="457"/>
    </location>
</feature>
<keyword evidence="6 7" id="KW-0472">Membrane</keyword>
<evidence type="ECO:0000313" key="9">
    <source>
        <dbReference type="EMBL" id="MXG89970.1"/>
    </source>
</evidence>
<gene>
    <name evidence="9" type="ORF">GRQ65_10435</name>
</gene>
<evidence type="ECO:0000259" key="8">
    <source>
        <dbReference type="Pfam" id="PF02397"/>
    </source>
</evidence>
<keyword evidence="3 9" id="KW-0808">Transferase</keyword>
<dbReference type="GO" id="GO:0016780">
    <property type="term" value="F:phosphotransferase activity, for other substituted phosphate groups"/>
    <property type="evidence" value="ECO:0007669"/>
    <property type="project" value="TreeGrafter"/>
</dbReference>
<feature type="transmembrane region" description="Helical" evidence="7">
    <location>
        <begin position="7"/>
        <end position="30"/>
    </location>
</feature>
<feature type="transmembrane region" description="Helical" evidence="7">
    <location>
        <begin position="73"/>
        <end position="94"/>
    </location>
</feature>
<dbReference type="NCBIfam" id="TIGR03025">
    <property type="entry name" value="EPS_sugtrans"/>
    <property type="match status" value="1"/>
</dbReference>
<feature type="transmembrane region" description="Helical" evidence="7">
    <location>
        <begin position="272"/>
        <end position="296"/>
    </location>
</feature>
<protein>
    <submittedName>
        <fullName evidence="9">Exopolysaccharide biosynthesis polyprenyl glycosylphosphotransferase</fullName>
    </submittedName>
</protein>
<comment type="subcellular location">
    <subcellularLocation>
        <location evidence="1">Membrane</location>
        <topology evidence="1">Multi-pass membrane protein</topology>
    </subcellularLocation>
</comment>
<sequence length="463" mass="50573">MPRAALVLDVVAMALVAVTALALRFGFGWFASALDVGRPIGLVTPLILLGWVAIIAALGGYRERLFGAGIEEYKIVLNASLLAAGLTAVASYLTNFELSRGFYLLTFILGPVVLVLQRALLRRALHRARRAGTACHDVIIAGAPANVDEISRVLSRESWLGYRVHGAIVPASYAAVETASGVPVLGTTDDAIEVLTEANADIVFVAGGALDGPDQMRELVYDLEHRQIQVIVAPSVTDVARERIRVRPVGGLPLVHIDPPRHTLAARRAKRVFDVAVTSAILLLAAPTMLAIATWVKLHDRGPVFFRQTRTGRHGEEFSCLKFRTMVTDAEARLARLQAEQGFEGGLFKMKDDPRITSPGKLLRRLSLDELPQLLNVLRGDMSLVGPRPPLPSEVATYDRLTQRRLKVRPGLTGLWQVSGRSDLTWEESVRLDLYYVDNWSMLQDLTILSRTAGAVLASRGAY</sequence>
<evidence type="ECO:0000256" key="1">
    <source>
        <dbReference type="ARBA" id="ARBA00004141"/>
    </source>
</evidence>
<dbReference type="Pfam" id="PF13727">
    <property type="entry name" value="CoA_binding_3"/>
    <property type="match status" value="1"/>
</dbReference>
<dbReference type="Pfam" id="PF02397">
    <property type="entry name" value="Bac_transf"/>
    <property type="match status" value="1"/>
</dbReference>
<evidence type="ECO:0000256" key="4">
    <source>
        <dbReference type="ARBA" id="ARBA00022692"/>
    </source>
</evidence>
<dbReference type="InterPro" id="IPR017475">
    <property type="entry name" value="EPS_sugar_tfrase"/>
</dbReference>
<organism evidence="9 10">
    <name type="scientific">Nocardioides flavescens</name>
    <dbReference type="NCBI Taxonomy" id="2691959"/>
    <lineage>
        <taxon>Bacteria</taxon>
        <taxon>Bacillati</taxon>
        <taxon>Actinomycetota</taxon>
        <taxon>Actinomycetes</taxon>
        <taxon>Propionibacteriales</taxon>
        <taxon>Nocardioidaceae</taxon>
        <taxon>Nocardioides</taxon>
    </lineage>
</organism>
<keyword evidence="4 7" id="KW-0812">Transmembrane</keyword>
<comment type="caution">
    <text evidence="9">The sequence shown here is derived from an EMBL/GenBank/DDBJ whole genome shotgun (WGS) entry which is preliminary data.</text>
</comment>
<evidence type="ECO:0000256" key="2">
    <source>
        <dbReference type="ARBA" id="ARBA00006464"/>
    </source>
</evidence>
<dbReference type="AlphaFoldDB" id="A0A6L7ETD2"/>
<dbReference type="EMBL" id="WUEK01000005">
    <property type="protein sequence ID" value="MXG89970.1"/>
    <property type="molecule type" value="Genomic_DNA"/>
</dbReference>
<feature type="transmembrane region" description="Helical" evidence="7">
    <location>
        <begin position="42"/>
        <end position="61"/>
    </location>
</feature>